<keyword evidence="5" id="KW-1185">Reference proteome</keyword>
<evidence type="ECO:0000256" key="3">
    <source>
        <dbReference type="PROSITE-ProRule" id="PRU00023"/>
    </source>
</evidence>
<accession>A0A285MYF0</accession>
<feature type="repeat" description="ANK" evidence="3">
    <location>
        <begin position="334"/>
        <end position="366"/>
    </location>
</feature>
<dbReference type="PROSITE" id="PS50088">
    <property type="entry name" value="ANK_REPEAT"/>
    <property type="match status" value="5"/>
</dbReference>
<organism evidence="4 5">
    <name type="scientific">Flagellimonas pacifica</name>
    <dbReference type="NCBI Taxonomy" id="1247520"/>
    <lineage>
        <taxon>Bacteria</taxon>
        <taxon>Pseudomonadati</taxon>
        <taxon>Bacteroidota</taxon>
        <taxon>Flavobacteriia</taxon>
        <taxon>Flavobacteriales</taxon>
        <taxon>Flavobacteriaceae</taxon>
        <taxon>Flagellimonas</taxon>
    </lineage>
</organism>
<gene>
    <name evidence="4" type="ORF">SAMN06265377_2642</name>
</gene>
<dbReference type="InterPro" id="IPR036770">
    <property type="entry name" value="Ankyrin_rpt-contain_sf"/>
</dbReference>
<dbReference type="Proteomes" id="UP000219048">
    <property type="component" value="Unassembled WGS sequence"/>
</dbReference>
<feature type="repeat" description="ANK" evidence="3">
    <location>
        <begin position="440"/>
        <end position="473"/>
    </location>
</feature>
<dbReference type="AlphaFoldDB" id="A0A285MYF0"/>
<dbReference type="Pfam" id="PF12796">
    <property type="entry name" value="Ank_2"/>
    <property type="match status" value="3"/>
</dbReference>
<feature type="repeat" description="ANK" evidence="3">
    <location>
        <begin position="267"/>
        <end position="300"/>
    </location>
</feature>
<dbReference type="RefSeq" id="WP_097046285.1">
    <property type="nucleotide sequence ID" value="NZ_OBEH01000004.1"/>
</dbReference>
<dbReference type="InterPro" id="IPR002110">
    <property type="entry name" value="Ankyrin_rpt"/>
</dbReference>
<dbReference type="SMART" id="SM00248">
    <property type="entry name" value="ANK"/>
    <property type="match status" value="10"/>
</dbReference>
<dbReference type="PROSITE" id="PS50297">
    <property type="entry name" value="ANK_REP_REGION"/>
    <property type="match status" value="3"/>
</dbReference>
<evidence type="ECO:0000256" key="1">
    <source>
        <dbReference type="ARBA" id="ARBA00022737"/>
    </source>
</evidence>
<keyword evidence="1" id="KW-0677">Repeat</keyword>
<dbReference type="SUPFAM" id="SSF48403">
    <property type="entry name" value="Ankyrin repeat"/>
    <property type="match status" value="2"/>
</dbReference>
<reference evidence="5" key="1">
    <citation type="submission" date="2017-09" db="EMBL/GenBank/DDBJ databases">
        <authorList>
            <person name="Varghese N."/>
            <person name="Submissions S."/>
        </authorList>
    </citation>
    <scope>NUCLEOTIDE SEQUENCE [LARGE SCALE GENOMIC DNA]</scope>
    <source>
        <strain evidence="5">DSM 25885</strain>
    </source>
</reference>
<evidence type="ECO:0000313" key="4">
    <source>
        <dbReference type="EMBL" id="SNZ00816.1"/>
    </source>
</evidence>
<feature type="repeat" description="ANK" evidence="3">
    <location>
        <begin position="407"/>
        <end position="439"/>
    </location>
</feature>
<dbReference type="PANTHER" id="PTHR24198:SF165">
    <property type="entry name" value="ANKYRIN REPEAT-CONTAINING PROTEIN-RELATED"/>
    <property type="match status" value="1"/>
</dbReference>
<dbReference type="OrthoDB" id="2575953at2"/>
<dbReference type="Gene3D" id="1.25.40.20">
    <property type="entry name" value="Ankyrin repeat-containing domain"/>
    <property type="match status" value="2"/>
</dbReference>
<feature type="repeat" description="ANK" evidence="3">
    <location>
        <begin position="93"/>
        <end position="125"/>
    </location>
</feature>
<sequence length="499" mass="56024">MKIRSSIIFFFCILMGTGLYAQEENIFWNREFWKAKPSLETVKEKVAEGYDPSALTAFGFDAVTSALFSEANTEIVKYLLSQKGNDVNKLTHDGRNYIFWAAYKGNLEIMRYLLDKGSRTDIIDDKGYSLLTFTAVVGQKNPELYDFIIKNGADVKNEKSKNGANVLLLLIPHLSDFKMVDYFVDRGLNIHDKDNYGNGAFNYTARTGNIAMLKKLAEKGVDYKTINKNGGNAFIFASEGARGVVNGLEVYNYLESLGLEPNITTKNGVNPLHNIAYDTEDTKVFDFFVSKGTDINQADENGNTPFLNASAYNTLEVIKYIFPHIKDINHSNANGETALTKAITRNKKDVVSFLLKKGANANTVDKKGNNLAYYLLDSYSADQKNDFYAKAKVLNEKTVNFSANQAKNNTLYHIAIEKQDLELLRFLSKYNIDVNAVNNDGLTVLHVAAMKAKDDTILKYLLQEGAKKELKTSFEETVYDLASENELLKSNNINIDFLK</sequence>
<proteinExistence type="predicted"/>
<dbReference type="PANTHER" id="PTHR24198">
    <property type="entry name" value="ANKYRIN REPEAT AND PROTEIN KINASE DOMAIN-CONTAINING PROTEIN"/>
    <property type="match status" value="1"/>
</dbReference>
<protein>
    <submittedName>
        <fullName evidence="4">Ankyrin repeat-containing protein</fullName>
    </submittedName>
</protein>
<dbReference type="EMBL" id="OBEH01000004">
    <property type="protein sequence ID" value="SNZ00816.1"/>
    <property type="molecule type" value="Genomic_DNA"/>
</dbReference>
<keyword evidence="2 3" id="KW-0040">ANK repeat</keyword>
<name>A0A285MYF0_9FLAO</name>
<evidence type="ECO:0000313" key="5">
    <source>
        <dbReference type="Proteomes" id="UP000219048"/>
    </source>
</evidence>
<evidence type="ECO:0000256" key="2">
    <source>
        <dbReference type="ARBA" id="ARBA00023043"/>
    </source>
</evidence>